<dbReference type="SUPFAM" id="SSF52413">
    <property type="entry name" value="UDP-glucose/GDP-mannose dehydrogenase C-terminal domain"/>
    <property type="match status" value="1"/>
</dbReference>
<dbReference type="InterPro" id="IPR008927">
    <property type="entry name" value="6-PGluconate_DH-like_C_sf"/>
</dbReference>
<dbReference type="GO" id="GO:0016628">
    <property type="term" value="F:oxidoreductase activity, acting on the CH-CH group of donors, NAD or NADP as acceptor"/>
    <property type="evidence" value="ECO:0007669"/>
    <property type="project" value="InterPro"/>
</dbReference>
<dbReference type="SMART" id="SM00984">
    <property type="entry name" value="UDPG_MGDP_dh_C"/>
    <property type="match status" value="1"/>
</dbReference>
<dbReference type="Gene3D" id="3.40.50.720">
    <property type="entry name" value="NAD(P)-binding Rossmann-like Domain"/>
    <property type="match status" value="2"/>
</dbReference>
<evidence type="ECO:0000256" key="3">
    <source>
        <dbReference type="PIRNR" id="PIRNR000124"/>
    </source>
</evidence>
<reference evidence="6" key="1">
    <citation type="submission" date="2016-10" db="EMBL/GenBank/DDBJ databases">
        <authorList>
            <person name="Varghese N."/>
            <person name="Submissions S."/>
        </authorList>
    </citation>
    <scope>NUCLEOTIDE SEQUENCE [LARGE SCALE GENOMIC DNA]</scope>
    <source>
        <strain evidence="6">DSM 22965</strain>
    </source>
</reference>
<proteinExistence type="inferred from homology"/>
<dbReference type="Pfam" id="PF00984">
    <property type="entry name" value="UDPG_MGDP_dh"/>
    <property type="match status" value="1"/>
</dbReference>
<evidence type="ECO:0000259" key="4">
    <source>
        <dbReference type="SMART" id="SM00984"/>
    </source>
</evidence>
<dbReference type="SUPFAM" id="SSF51735">
    <property type="entry name" value="NAD(P)-binding Rossmann-fold domains"/>
    <property type="match status" value="1"/>
</dbReference>
<gene>
    <name evidence="5" type="ORF">SAMN04489719_2123</name>
</gene>
<accession>A0A1H1RHJ8</accession>
<dbReference type="InterPro" id="IPR028359">
    <property type="entry name" value="UDP_ManNAc/GlcNAc_DH"/>
</dbReference>
<dbReference type="InterPro" id="IPR001732">
    <property type="entry name" value="UDP-Glc/GDP-Man_DH_N"/>
</dbReference>
<dbReference type="AlphaFoldDB" id="A0A1H1RHJ8"/>
<dbReference type="OrthoDB" id="5193947at2"/>
<dbReference type="PANTHER" id="PTHR43491">
    <property type="entry name" value="UDP-N-ACETYL-D-MANNOSAMINE DEHYDROGENASE"/>
    <property type="match status" value="1"/>
</dbReference>
<keyword evidence="1" id="KW-0560">Oxidoreductase</keyword>
<dbReference type="Pfam" id="PF03720">
    <property type="entry name" value="UDPG_MGDP_dh_C"/>
    <property type="match status" value="1"/>
</dbReference>
<dbReference type="RefSeq" id="WP_092666977.1">
    <property type="nucleotide sequence ID" value="NZ_LT629734.1"/>
</dbReference>
<dbReference type="NCBIfam" id="TIGR03026">
    <property type="entry name" value="NDP-sugDHase"/>
    <property type="match status" value="1"/>
</dbReference>
<dbReference type="PIRSF" id="PIRSF500136">
    <property type="entry name" value="UDP_ManNAc_DH"/>
    <property type="match status" value="1"/>
</dbReference>
<keyword evidence="2" id="KW-0520">NAD</keyword>
<dbReference type="NCBIfam" id="NF008286">
    <property type="entry name" value="PRK11064.1"/>
    <property type="match status" value="1"/>
</dbReference>
<dbReference type="InterPro" id="IPR017476">
    <property type="entry name" value="UDP-Glc/GDP-Man"/>
</dbReference>
<protein>
    <submittedName>
        <fullName evidence="5">UDP-N-acetyl-D-mannosaminuronic acid dehydrogenase</fullName>
    </submittedName>
</protein>
<keyword evidence="6" id="KW-1185">Reference proteome</keyword>
<evidence type="ECO:0000256" key="1">
    <source>
        <dbReference type="ARBA" id="ARBA00023002"/>
    </source>
</evidence>
<dbReference type="GO" id="GO:0000271">
    <property type="term" value="P:polysaccharide biosynthetic process"/>
    <property type="evidence" value="ECO:0007669"/>
    <property type="project" value="InterPro"/>
</dbReference>
<dbReference type="InterPro" id="IPR014027">
    <property type="entry name" value="UDP-Glc/GDP-Man_DH_C"/>
</dbReference>
<dbReference type="Proteomes" id="UP000199649">
    <property type="component" value="Chromosome I"/>
</dbReference>
<comment type="similarity">
    <text evidence="3">Belongs to the UDP-glucose/GDP-mannose dehydrogenase family.</text>
</comment>
<dbReference type="STRING" id="684552.SAMN04489719_2123"/>
<dbReference type="SUPFAM" id="SSF48179">
    <property type="entry name" value="6-phosphogluconate dehydrogenase C-terminal domain-like"/>
    <property type="match status" value="1"/>
</dbReference>
<evidence type="ECO:0000256" key="2">
    <source>
        <dbReference type="ARBA" id="ARBA00023027"/>
    </source>
</evidence>
<dbReference type="GO" id="GO:0051287">
    <property type="term" value="F:NAD binding"/>
    <property type="evidence" value="ECO:0007669"/>
    <property type="project" value="InterPro"/>
</dbReference>
<sequence>MKTLQTVCVIGLGYIGLPTAAVFAQAGKTVIGVDVKQSTVDAINAGRVPFVEEGLETVVAGAVAQGKFRAQLETPAADAYIVSVPTPFTTDHKADLSYIEAAARAIAPNLTGGELVVLESTSPPGATEQMAEVILAERPDLVAEPGRPDSLYFSHAPERVLPGRIMIEMVDNARIIGGTTPEASAMTRELYASFCKGELLVTDARTAEMAKLTENAFRDVNIAFANELSIISDRQGIDVWELIELANHHPRVNILQPGPGVGGHCIAVDPWFIVSAAPEDAKLVRLAREVNDAKPEYVLEKVMAKAAKFREPVIAALGIAFKADIDDLRESPSKAIVERLSAEMEHAQVLVVEPNVVELPSSLTERINVELAEMEDAIERADIVLALVDHHQFKELDRALLSQKIVVDTKGLFR</sequence>
<dbReference type="InterPro" id="IPR036220">
    <property type="entry name" value="UDP-Glc/GDP-Man_DH_C_sf"/>
</dbReference>
<evidence type="ECO:0000313" key="6">
    <source>
        <dbReference type="Proteomes" id="UP000199649"/>
    </source>
</evidence>
<feature type="domain" description="UDP-glucose/GDP-mannose dehydrogenase C-terminal" evidence="4">
    <location>
        <begin position="315"/>
        <end position="414"/>
    </location>
</feature>
<dbReference type="PIRSF" id="PIRSF000124">
    <property type="entry name" value="UDPglc_GDPman_dh"/>
    <property type="match status" value="1"/>
</dbReference>
<name>A0A1H1RHJ8_9MICO</name>
<dbReference type="InterPro" id="IPR014026">
    <property type="entry name" value="UDP-Glc/GDP-Man_DH_dimer"/>
</dbReference>
<dbReference type="Pfam" id="PF03721">
    <property type="entry name" value="UDPG_MGDP_dh_N"/>
    <property type="match status" value="1"/>
</dbReference>
<dbReference type="InterPro" id="IPR036291">
    <property type="entry name" value="NAD(P)-bd_dom_sf"/>
</dbReference>
<organism evidence="5 6">
    <name type="scientific">Agrococcus carbonis</name>
    <dbReference type="NCBI Taxonomy" id="684552"/>
    <lineage>
        <taxon>Bacteria</taxon>
        <taxon>Bacillati</taxon>
        <taxon>Actinomycetota</taxon>
        <taxon>Actinomycetes</taxon>
        <taxon>Micrococcales</taxon>
        <taxon>Microbacteriaceae</taxon>
        <taxon>Agrococcus</taxon>
    </lineage>
</organism>
<dbReference type="PANTHER" id="PTHR43491:SF1">
    <property type="entry name" value="UDP-N-ACETYL-D-MANNOSAMINE DEHYDROGENASE"/>
    <property type="match status" value="1"/>
</dbReference>
<dbReference type="EMBL" id="LT629734">
    <property type="protein sequence ID" value="SDS35211.1"/>
    <property type="molecule type" value="Genomic_DNA"/>
</dbReference>
<dbReference type="GO" id="GO:0016616">
    <property type="term" value="F:oxidoreductase activity, acting on the CH-OH group of donors, NAD or NADP as acceptor"/>
    <property type="evidence" value="ECO:0007669"/>
    <property type="project" value="InterPro"/>
</dbReference>
<evidence type="ECO:0000313" key="5">
    <source>
        <dbReference type="EMBL" id="SDS35211.1"/>
    </source>
</evidence>